<dbReference type="EMBL" id="WHUW01000003">
    <property type="protein sequence ID" value="KAF8449008.1"/>
    <property type="molecule type" value="Genomic_DNA"/>
</dbReference>
<evidence type="ECO:0000313" key="2">
    <source>
        <dbReference type="EMBL" id="KAF8449008.1"/>
    </source>
</evidence>
<dbReference type="Gene3D" id="2.130.10.10">
    <property type="entry name" value="YVTN repeat-like/Quinoprotein amine dehydrogenase"/>
    <property type="match status" value="2"/>
</dbReference>
<dbReference type="SUPFAM" id="SSF50978">
    <property type="entry name" value="WD40 repeat-like"/>
    <property type="match status" value="1"/>
</dbReference>
<dbReference type="Proteomes" id="UP001194468">
    <property type="component" value="Unassembled WGS sequence"/>
</dbReference>
<gene>
    <name evidence="2" type="ORF">L210DRAFT_2640541</name>
</gene>
<dbReference type="PANTHER" id="PTHR19879">
    <property type="entry name" value="TRANSCRIPTION INITIATION FACTOR TFIID"/>
    <property type="match status" value="1"/>
</dbReference>
<dbReference type="PANTHER" id="PTHR19879:SF9">
    <property type="entry name" value="TRANSCRIPTION INITIATION FACTOR TFIID SUBUNIT 5"/>
    <property type="match status" value="1"/>
</dbReference>
<dbReference type="InterPro" id="IPR001680">
    <property type="entry name" value="WD40_rpt"/>
</dbReference>
<dbReference type="Pfam" id="PF00400">
    <property type="entry name" value="WD40"/>
    <property type="match status" value="1"/>
</dbReference>
<reference evidence="2" key="1">
    <citation type="submission" date="2019-10" db="EMBL/GenBank/DDBJ databases">
        <authorList>
            <consortium name="DOE Joint Genome Institute"/>
            <person name="Kuo A."/>
            <person name="Miyauchi S."/>
            <person name="Kiss E."/>
            <person name="Drula E."/>
            <person name="Kohler A."/>
            <person name="Sanchez-Garcia M."/>
            <person name="Andreopoulos B."/>
            <person name="Barry K.W."/>
            <person name="Bonito G."/>
            <person name="Buee M."/>
            <person name="Carver A."/>
            <person name="Chen C."/>
            <person name="Cichocki N."/>
            <person name="Clum A."/>
            <person name="Culley D."/>
            <person name="Crous P.W."/>
            <person name="Fauchery L."/>
            <person name="Girlanda M."/>
            <person name="Hayes R."/>
            <person name="Keri Z."/>
            <person name="LaButti K."/>
            <person name="Lipzen A."/>
            <person name="Lombard V."/>
            <person name="Magnuson J."/>
            <person name="Maillard F."/>
            <person name="Morin E."/>
            <person name="Murat C."/>
            <person name="Nolan M."/>
            <person name="Ohm R."/>
            <person name="Pangilinan J."/>
            <person name="Pereira M."/>
            <person name="Perotto S."/>
            <person name="Peter M."/>
            <person name="Riley R."/>
            <person name="Sitrit Y."/>
            <person name="Stielow B."/>
            <person name="Szollosi G."/>
            <person name="Zifcakova L."/>
            <person name="Stursova M."/>
            <person name="Spatafora J.W."/>
            <person name="Tedersoo L."/>
            <person name="Vaario L.-M."/>
            <person name="Yamada A."/>
            <person name="Yan M."/>
            <person name="Wang P."/>
            <person name="Xu J."/>
            <person name="Bruns T."/>
            <person name="Baldrian P."/>
            <person name="Vilgalys R."/>
            <person name="Henrissat B."/>
            <person name="Grigoriev I.V."/>
            <person name="Hibbett D."/>
            <person name="Nagy L.G."/>
            <person name="Martin F.M."/>
        </authorList>
    </citation>
    <scope>NUCLEOTIDE SEQUENCE</scope>
    <source>
        <strain evidence="2">BED1</strain>
    </source>
</reference>
<evidence type="ECO:0000256" key="1">
    <source>
        <dbReference type="PROSITE-ProRule" id="PRU00221"/>
    </source>
</evidence>
<protein>
    <submittedName>
        <fullName evidence="2">WD40-repeat-containing domain protein</fullName>
    </submittedName>
</protein>
<accession>A0AAD4GKB0</accession>
<dbReference type="PROSITE" id="PS50082">
    <property type="entry name" value="WD_REPEATS_2"/>
    <property type="match status" value="1"/>
</dbReference>
<dbReference type="AlphaFoldDB" id="A0AAD4GKB0"/>
<dbReference type="InterPro" id="IPR015943">
    <property type="entry name" value="WD40/YVTN_repeat-like_dom_sf"/>
</dbReference>
<name>A0AAD4GKB0_BOLED</name>
<keyword evidence="3" id="KW-1185">Reference proteome</keyword>
<dbReference type="SMART" id="SM00320">
    <property type="entry name" value="WD40"/>
    <property type="match status" value="4"/>
</dbReference>
<evidence type="ECO:0000313" key="3">
    <source>
        <dbReference type="Proteomes" id="UP001194468"/>
    </source>
</evidence>
<feature type="repeat" description="WD" evidence="1">
    <location>
        <begin position="351"/>
        <end position="385"/>
    </location>
</feature>
<comment type="caution">
    <text evidence="2">The sequence shown here is derived from an EMBL/GenBank/DDBJ whole genome shotgun (WGS) entry which is preliminary data.</text>
</comment>
<reference evidence="2" key="2">
    <citation type="journal article" date="2020" name="Nat. Commun.">
        <title>Large-scale genome sequencing of mycorrhizal fungi provides insights into the early evolution of symbiotic traits.</title>
        <authorList>
            <person name="Miyauchi S."/>
            <person name="Kiss E."/>
            <person name="Kuo A."/>
            <person name="Drula E."/>
            <person name="Kohler A."/>
            <person name="Sanchez-Garcia M."/>
            <person name="Morin E."/>
            <person name="Andreopoulos B."/>
            <person name="Barry K.W."/>
            <person name="Bonito G."/>
            <person name="Buee M."/>
            <person name="Carver A."/>
            <person name="Chen C."/>
            <person name="Cichocki N."/>
            <person name="Clum A."/>
            <person name="Culley D."/>
            <person name="Crous P.W."/>
            <person name="Fauchery L."/>
            <person name="Girlanda M."/>
            <person name="Hayes R.D."/>
            <person name="Keri Z."/>
            <person name="LaButti K."/>
            <person name="Lipzen A."/>
            <person name="Lombard V."/>
            <person name="Magnuson J."/>
            <person name="Maillard F."/>
            <person name="Murat C."/>
            <person name="Nolan M."/>
            <person name="Ohm R.A."/>
            <person name="Pangilinan J."/>
            <person name="Pereira M.F."/>
            <person name="Perotto S."/>
            <person name="Peter M."/>
            <person name="Pfister S."/>
            <person name="Riley R."/>
            <person name="Sitrit Y."/>
            <person name="Stielow J.B."/>
            <person name="Szollosi G."/>
            <person name="Zifcakova L."/>
            <person name="Stursova M."/>
            <person name="Spatafora J.W."/>
            <person name="Tedersoo L."/>
            <person name="Vaario L.M."/>
            <person name="Yamada A."/>
            <person name="Yan M."/>
            <person name="Wang P."/>
            <person name="Xu J."/>
            <person name="Bruns T."/>
            <person name="Baldrian P."/>
            <person name="Vilgalys R."/>
            <person name="Dunand C."/>
            <person name="Henrissat B."/>
            <person name="Grigoriev I.V."/>
            <person name="Hibbett D."/>
            <person name="Nagy L.G."/>
            <person name="Martin F.M."/>
        </authorList>
    </citation>
    <scope>NUCLEOTIDE SEQUENCE</scope>
    <source>
        <strain evidence="2">BED1</strain>
    </source>
</reference>
<proteinExistence type="predicted"/>
<sequence>MLTCSNHNLCLLSVFLEEGLRSIIGLFHLTGLQWARGESLTVTVSPSFRNHFITRGAAKYPHLTSGSVNKIIQAQGTVVLCAVVEGGLEDSDDDEDHPPPPAENKQGSLVVYHHGRVLVAPAHCHQRETFRGSVMKYYTVCDVAFNPLNPRQFLSSGYDLVVQSWEILDSDDNDERKGLNAIHHFPFDSRPQDLIFSPDGSALAINCHDGTVRLYYQDLFEDMIDVHVPFKKFYVAPRGLDHAAGSTLWGMGPSKHLLFTSSEPTERDDFSGFHHAFDTCKGVQAVQFDALEAGDAASLSPDGATLALFTWGKDSTHPIRLYDVRRKVKEAYETEELEKFKVRPQISSNQGQGDTEEVNQASFSPDGRLLAVARNDNALHVYDVRALSRGPLCRFAHHDSDAVGGGGFGIVAARWIQGRDRIGIASGGNDGCVRLWEPALGSKSDIQGAVIGRTDFDVAHFSVGDRQSGEFPLVIGDAGGGMHTYDFANPDGIPI</sequence>
<keyword evidence="1" id="KW-0853">WD repeat</keyword>
<dbReference type="InterPro" id="IPR036322">
    <property type="entry name" value="WD40_repeat_dom_sf"/>
</dbReference>
<organism evidence="2 3">
    <name type="scientific">Boletus edulis BED1</name>
    <dbReference type="NCBI Taxonomy" id="1328754"/>
    <lineage>
        <taxon>Eukaryota</taxon>
        <taxon>Fungi</taxon>
        <taxon>Dikarya</taxon>
        <taxon>Basidiomycota</taxon>
        <taxon>Agaricomycotina</taxon>
        <taxon>Agaricomycetes</taxon>
        <taxon>Agaricomycetidae</taxon>
        <taxon>Boletales</taxon>
        <taxon>Boletineae</taxon>
        <taxon>Boletaceae</taxon>
        <taxon>Boletoideae</taxon>
        <taxon>Boletus</taxon>
    </lineage>
</organism>